<keyword evidence="2" id="KW-0805">Transcription regulation</keyword>
<sequence>MAIPEAHGGMLGLPAGFRFMPTDEELTVSYLHKKALSFPLPSHIIPIADLAHIHPAYLPGTRGQVLFSQPVPRCGRRARGMPPGAAGVWKASGKEELVRHNHWDMQEYRLHPAMLAAAAKVGKAVEDWVVCYVFKKATRRGRNPADIGGPSSPASSCVTKELGDNEEEKMASSDKPRIF</sequence>
<accession>A0A0Q3L8Q5</accession>
<reference evidence="9" key="3">
    <citation type="submission" date="2018-08" db="UniProtKB">
        <authorList>
            <consortium name="EnsemblPlants"/>
        </authorList>
    </citation>
    <scope>IDENTIFICATION</scope>
    <source>
        <strain evidence="9">cv. Bd21</strain>
    </source>
</reference>
<keyword evidence="4" id="KW-0804">Transcription</keyword>
<dbReference type="InParanoid" id="A0A0Q3L8Q5"/>
<dbReference type="PANTHER" id="PTHR31719:SF130">
    <property type="entry name" value="NAC DOMAIN-CONTAINING PROTEIN 18"/>
    <property type="match status" value="1"/>
</dbReference>
<evidence type="ECO:0000256" key="3">
    <source>
        <dbReference type="ARBA" id="ARBA00023125"/>
    </source>
</evidence>
<dbReference type="Gramene" id="KQJ88941">
    <property type="protein sequence ID" value="KQJ88941"/>
    <property type="gene ID" value="BRADI_4g22195v3"/>
</dbReference>
<dbReference type="PROSITE" id="PS51005">
    <property type="entry name" value="NAC"/>
    <property type="match status" value="1"/>
</dbReference>
<dbReference type="EnsemblPlants" id="KQJ88941">
    <property type="protein sequence ID" value="KQJ88941"/>
    <property type="gene ID" value="BRADI_4g22195v3"/>
</dbReference>
<protein>
    <recommendedName>
        <fullName evidence="7">NAC domain-containing protein</fullName>
    </recommendedName>
</protein>
<feature type="region of interest" description="Disordered" evidence="6">
    <location>
        <begin position="142"/>
        <end position="179"/>
    </location>
</feature>
<evidence type="ECO:0000256" key="4">
    <source>
        <dbReference type="ARBA" id="ARBA00023163"/>
    </source>
</evidence>
<name>A0A0Q3L8Q5_BRADI</name>
<proteinExistence type="predicted"/>
<reference evidence="8 9" key="1">
    <citation type="journal article" date="2010" name="Nature">
        <title>Genome sequencing and analysis of the model grass Brachypodium distachyon.</title>
        <authorList>
            <consortium name="International Brachypodium Initiative"/>
        </authorList>
    </citation>
    <scope>NUCLEOTIDE SEQUENCE [LARGE SCALE GENOMIC DNA]</scope>
    <source>
        <strain evidence="8 9">Bd21</strain>
    </source>
</reference>
<organism evidence="8">
    <name type="scientific">Brachypodium distachyon</name>
    <name type="common">Purple false brome</name>
    <name type="synonym">Trachynia distachya</name>
    <dbReference type="NCBI Taxonomy" id="15368"/>
    <lineage>
        <taxon>Eukaryota</taxon>
        <taxon>Viridiplantae</taxon>
        <taxon>Streptophyta</taxon>
        <taxon>Embryophyta</taxon>
        <taxon>Tracheophyta</taxon>
        <taxon>Spermatophyta</taxon>
        <taxon>Magnoliopsida</taxon>
        <taxon>Liliopsida</taxon>
        <taxon>Poales</taxon>
        <taxon>Poaceae</taxon>
        <taxon>BOP clade</taxon>
        <taxon>Pooideae</taxon>
        <taxon>Stipodae</taxon>
        <taxon>Brachypodieae</taxon>
        <taxon>Brachypodium</taxon>
    </lineage>
</organism>
<feature type="domain" description="NAC" evidence="7">
    <location>
        <begin position="13"/>
        <end position="162"/>
    </location>
</feature>
<comment type="subcellular location">
    <subcellularLocation>
        <location evidence="1">Nucleus</location>
    </subcellularLocation>
</comment>
<dbReference type="EMBL" id="CM000883">
    <property type="protein sequence ID" value="KQJ88941.1"/>
    <property type="molecule type" value="Genomic_DNA"/>
</dbReference>
<gene>
    <name evidence="8" type="ORF">BRADI_4g22195v3</name>
</gene>
<evidence type="ECO:0000256" key="6">
    <source>
        <dbReference type="SAM" id="MobiDB-lite"/>
    </source>
</evidence>
<dbReference type="STRING" id="15368.A0A0Q3L8Q5"/>
<dbReference type="InterPro" id="IPR036093">
    <property type="entry name" value="NAC_dom_sf"/>
</dbReference>
<dbReference type="InterPro" id="IPR003441">
    <property type="entry name" value="NAC-dom"/>
</dbReference>
<dbReference type="GO" id="GO:0005634">
    <property type="term" value="C:nucleus"/>
    <property type="evidence" value="ECO:0007669"/>
    <property type="project" value="UniProtKB-SubCell"/>
</dbReference>
<dbReference type="OrthoDB" id="676820at2759"/>
<dbReference type="SUPFAM" id="SSF101941">
    <property type="entry name" value="NAC domain"/>
    <property type="match status" value="1"/>
</dbReference>
<evidence type="ECO:0000256" key="1">
    <source>
        <dbReference type="ARBA" id="ARBA00004123"/>
    </source>
</evidence>
<dbReference type="GO" id="GO:0006355">
    <property type="term" value="P:regulation of DNA-templated transcription"/>
    <property type="evidence" value="ECO:0007669"/>
    <property type="project" value="InterPro"/>
</dbReference>
<evidence type="ECO:0000256" key="5">
    <source>
        <dbReference type="ARBA" id="ARBA00023242"/>
    </source>
</evidence>
<keyword evidence="5" id="KW-0539">Nucleus</keyword>
<dbReference type="AlphaFoldDB" id="A0A0Q3L8Q5"/>
<evidence type="ECO:0000313" key="8">
    <source>
        <dbReference type="EMBL" id="KQJ88941.1"/>
    </source>
</evidence>
<evidence type="ECO:0000259" key="7">
    <source>
        <dbReference type="PROSITE" id="PS51005"/>
    </source>
</evidence>
<feature type="compositionally biased region" description="Basic and acidic residues" evidence="6">
    <location>
        <begin position="168"/>
        <end position="179"/>
    </location>
</feature>
<evidence type="ECO:0000256" key="2">
    <source>
        <dbReference type="ARBA" id="ARBA00023015"/>
    </source>
</evidence>
<dbReference type="PANTHER" id="PTHR31719">
    <property type="entry name" value="NAC TRANSCRIPTION FACTOR 56"/>
    <property type="match status" value="1"/>
</dbReference>
<reference evidence="8" key="2">
    <citation type="submission" date="2017-06" db="EMBL/GenBank/DDBJ databases">
        <title>WGS assembly of Brachypodium distachyon.</title>
        <authorList>
            <consortium name="The International Brachypodium Initiative"/>
            <person name="Lucas S."/>
            <person name="Harmon-Smith M."/>
            <person name="Lail K."/>
            <person name="Tice H."/>
            <person name="Grimwood J."/>
            <person name="Bruce D."/>
            <person name="Barry K."/>
            <person name="Shu S."/>
            <person name="Lindquist E."/>
            <person name="Wang M."/>
            <person name="Pitluck S."/>
            <person name="Vogel J.P."/>
            <person name="Garvin D.F."/>
            <person name="Mockler T.C."/>
            <person name="Schmutz J."/>
            <person name="Rokhsar D."/>
            <person name="Bevan M.W."/>
        </authorList>
    </citation>
    <scope>NUCLEOTIDE SEQUENCE</scope>
    <source>
        <strain evidence="8">Bd21</strain>
    </source>
</reference>
<keyword evidence="10" id="KW-1185">Reference proteome</keyword>
<keyword evidence="3" id="KW-0238">DNA-binding</keyword>
<dbReference type="Pfam" id="PF02365">
    <property type="entry name" value="NAM"/>
    <property type="match status" value="1"/>
</dbReference>
<dbReference type="GO" id="GO:0003677">
    <property type="term" value="F:DNA binding"/>
    <property type="evidence" value="ECO:0007669"/>
    <property type="project" value="UniProtKB-KW"/>
</dbReference>
<dbReference type="Gene3D" id="2.170.150.80">
    <property type="entry name" value="NAC domain"/>
    <property type="match status" value="1"/>
</dbReference>
<dbReference type="Proteomes" id="UP000008810">
    <property type="component" value="Chromosome 4"/>
</dbReference>
<evidence type="ECO:0000313" key="10">
    <source>
        <dbReference type="Proteomes" id="UP000008810"/>
    </source>
</evidence>
<evidence type="ECO:0000313" key="9">
    <source>
        <dbReference type="EnsemblPlants" id="KQJ88941"/>
    </source>
</evidence>